<evidence type="ECO:0000313" key="6">
    <source>
        <dbReference type="WBParaSite" id="ALUE_0000741701-mRNA-1"/>
    </source>
</evidence>
<keyword evidence="3" id="KW-0813">Transport</keyword>
<evidence type="ECO:0000313" key="5">
    <source>
        <dbReference type="Proteomes" id="UP000036681"/>
    </source>
</evidence>
<feature type="transmembrane region" description="Helical" evidence="3">
    <location>
        <begin position="237"/>
        <end position="264"/>
    </location>
</feature>
<dbReference type="GO" id="GO:0043252">
    <property type="term" value="P:sodium-independent organic anion transport"/>
    <property type="evidence" value="ECO:0007669"/>
    <property type="project" value="TreeGrafter"/>
</dbReference>
<feature type="transmembrane region" description="Helical" evidence="3">
    <location>
        <begin position="200"/>
        <end position="225"/>
    </location>
</feature>
<dbReference type="WBParaSite" id="ALUE_0000741701-mRNA-1">
    <property type="protein sequence ID" value="ALUE_0000741701-mRNA-1"/>
    <property type="gene ID" value="ALUE_0000741701"/>
</dbReference>
<dbReference type="Pfam" id="PF03137">
    <property type="entry name" value="OATP"/>
    <property type="match status" value="1"/>
</dbReference>
<evidence type="ECO:0000256" key="3">
    <source>
        <dbReference type="RuleBase" id="RU362056"/>
    </source>
</evidence>
<dbReference type="InterPro" id="IPR004156">
    <property type="entry name" value="OATP"/>
</dbReference>
<dbReference type="AlphaFoldDB" id="A0A9J2PBX9"/>
<keyword evidence="2" id="KW-1015">Disulfide bond</keyword>
<keyword evidence="3" id="KW-0472">Membrane</keyword>
<protein>
    <recommendedName>
        <fullName evidence="3">Solute carrier organic anion transporter family member</fullName>
    </recommendedName>
</protein>
<feature type="transmembrane region" description="Helical" evidence="3">
    <location>
        <begin position="556"/>
        <end position="582"/>
    </location>
</feature>
<feature type="transmembrane region" description="Helical" evidence="3">
    <location>
        <begin position="375"/>
        <end position="394"/>
    </location>
</feature>
<feature type="domain" description="Major facilitator superfamily (MFS) profile" evidence="4">
    <location>
        <begin position="27"/>
        <end position="673"/>
    </location>
</feature>
<dbReference type="PROSITE" id="PS50850">
    <property type="entry name" value="MFS"/>
    <property type="match status" value="1"/>
</dbReference>
<keyword evidence="3" id="KW-0406">Ion transport</keyword>
<feature type="transmembrane region" description="Helical" evidence="3">
    <location>
        <begin position="133"/>
        <end position="153"/>
    </location>
</feature>
<dbReference type="Proteomes" id="UP000036681">
    <property type="component" value="Unplaced"/>
</dbReference>
<keyword evidence="3" id="KW-0812">Transmembrane</keyword>
<feature type="transmembrane region" description="Helical" evidence="3">
    <location>
        <begin position="594"/>
        <end position="617"/>
    </location>
</feature>
<dbReference type="SUPFAM" id="SSF103473">
    <property type="entry name" value="MFS general substrate transporter"/>
    <property type="match status" value="1"/>
</dbReference>
<keyword evidence="3" id="KW-1133">Transmembrane helix</keyword>
<feature type="transmembrane region" description="Helical" evidence="3">
    <location>
        <begin position="414"/>
        <end position="434"/>
    </location>
</feature>
<reference evidence="6" key="1">
    <citation type="submission" date="2023-03" db="UniProtKB">
        <authorList>
            <consortium name="WormBaseParasite"/>
        </authorList>
    </citation>
    <scope>IDENTIFICATION</scope>
</reference>
<dbReference type="GO" id="GO:0015347">
    <property type="term" value="F:sodium-independent organic anion transmembrane transporter activity"/>
    <property type="evidence" value="ECO:0007669"/>
    <property type="project" value="TreeGrafter"/>
</dbReference>
<feature type="transmembrane region" description="Helical" evidence="3">
    <location>
        <begin position="649"/>
        <end position="669"/>
    </location>
</feature>
<feature type="transmembrane region" description="Helical" evidence="3">
    <location>
        <begin position="20"/>
        <end position="40"/>
    </location>
</feature>
<feature type="transmembrane region" description="Helical" evidence="3">
    <location>
        <begin position="61"/>
        <end position="82"/>
    </location>
</feature>
<dbReference type="Gene3D" id="1.20.1250.20">
    <property type="entry name" value="MFS general substrate transporter like domains"/>
    <property type="match status" value="1"/>
</dbReference>
<proteinExistence type="inferred from homology"/>
<dbReference type="PANTHER" id="PTHR11388">
    <property type="entry name" value="ORGANIC ANION TRANSPORTER"/>
    <property type="match status" value="1"/>
</dbReference>
<keyword evidence="5" id="KW-1185">Reference proteome</keyword>
<dbReference type="InterPro" id="IPR036259">
    <property type="entry name" value="MFS_trans_sf"/>
</dbReference>
<evidence type="ECO:0000256" key="2">
    <source>
        <dbReference type="ARBA" id="ARBA00023157"/>
    </source>
</evidence>
<dbReference type="PANTHER" id="PTHR11388:SF142">
    <property type="entry name" value="SOLUTE CARRIER ORGANIC ANION TRANSPORTER FAMILY MEMBER 5A1"/>
    <property type="match status" value="1"/>
</dbReference>
<evidence type="ECO:0000256" key="1">
    <source>
        <dbReference type="ARBA" id="ARBA00004141"/>
    </source>
</evidence>
<feature type="transmembrane region" description="Helical" evidence="3">
    <location>
        <begin position="284"/>
        <end position="306"/>
    </location>
</feature>
<dbReference type="GO" id="GO:0006811">
    <property type="term" value="P:monoatomic ion transport"/>
    <property type="evidence" value="ECO:0007669"/>
    <property type="project" value="UniProtKB-KW"/>
</dbReference>
<comment type="similarity">
    <text evidence="3">Belongs to the organo anion transporter (TC 2.A.60) family.</text>
</comment>
<comment type="subcellular location">
    <subcellularLocation>
        <location evidence="3">Cell membrane</location>
        <topology evidence="3">Multi-pass membrane protein</topology>
    </subcellularLocation>
    <subcellularLocation>
        <location evidence="1">Membrane</location>
        <topology evidence="1">Multi-pass membrane protein</topology>
    </subcellularLocation>
</comment>
<name>A0A9J2PBX9_ASCLU</name>
<evidence type="ECO:0000259" key="4">
    <source>
        <dbReference type="PROSITE" id="PS50850"/>
    </source>
</evidence>
<sequence>MLYVRLPTRKRMPNKTRLTITIFLVVMLAVIGVQGTYLGYTVGILTNLERRFGISSRKSGTLLSIYDIGHTVAVILGTYLGYTVGILTNLERRFGISSRKSGTLLSVYDIGHTVAVILVGFMANGRNLPRITAIGVVLSALSMFFLALPAAIFGTVSIDQDSLTEHRQEYILENICDPYRRSLTADEHCERQRKEEIAAFHILAMGQFLAGVAAAPFNTIAYVYIDDNLENKALSPFFLGLLSGMYAFGPAFGFGLSAGLTRVYSSITGAPPNLNINSEEWVGAWWLGFLICGVLYLFCSVPLFFFPKSLIHPDEDLNNAEMHQLRHEQLHLHTHHDHELATNEETTQRPSFLDQLKSAVEDLPYMAWDLLKNPVYTSMVIGWMFGSYLVGGFSTYLPKYIETQYGRSASAADMYAGIISIGSVAVSTALGGYILTKFNLSPRNAILCLIGSWLVILASYFLGMTVGCDEPAIKELIVHTLTTRYEFRDVSECNFECHCGSVYHFNAVHYNTTNYFSPCHAGCREFNALLEKWDVCSCANNGPVENGLYLKECNQIFAYITLMFVGLFFGNLFFMTTMMVILRAVHDCEKVMALSFASCITNVLGFIPAPILFGWIIDSACILWRSRCPKDPGNCVIYDNKFFRQTFHFSNAIIQLFAVISIVFCYFFIRKRVLPEEERPHEETPNEITPEPMQTAL</sequence>
<organism evidence="5 6">
    <name type="scientific">Ascaris lumbricoides</name>
    <name type="common">Giant roundworm</name>
    <dbReference type="NCBI Taxonomy" id="6252"/>
    <lineage>
        <taxon>Eukaryota</taxon>
        <taxon>Metazoa</taxon>
        <taxon>Ecdysozoa</taxon>
        <taxon>Nematoda</taxon>
        <taxon>Chromadorea</taxon>
        <taxon>Rhabditida</taxon>
        <taxon>Spirurina</taxon>
        <taxon>Ascaridomorpha</taxon>
        <taxon>Ascaridoidea</taxon>
        <taxon>Ascarididae</taxon>
        <taxon>Ascaris</taxon>
    </lineage>
</organism>
<dbReference type="CDD" id="cd17336">
    <property type="entry name" value="MFS_SLCO_OATP"/>
    <property type="match status" value="1"/>
</dbReference>
<dbReference type="GO" id="GO:0016323">
    <property type="term" value="C:basolateral plasma membrane"/>
    <property type="evidence" value="ECO:0007669"/>
    <property type="project" value="TreeGrafter"/>
</dbReference>
<feature type="transmembrane region" description="Helical" evidence="3">
    <location>
        <begin position="446"/>
        <end position="466"/>
    </location>
</feature>
<dbReference type="InterPro" id="IPR020846">
    <property type="entry name" value="MFS_dom"/>
</dbReference>
<accession>A0A9J2PBX9</accession>
<dbReference type="NCBIfam" id="TIGR00805">
    <property type="entry name" value="oat"/>
    <property type="match status" value="1"/>
</dbReference>